<dbReference type="EMBL" id="JANJYJ010000005">
    <property type="protein sequence ID" value="KAK3212425.1"/>
    <property type="molecule type" value="Genomic_DNA"/>
</dbReference>
<reference evidence="2" key="1">
    <citation type="journal article" date="2023" name="Plant J.">
        <title>Genome sequences and population genomics provide insights into the demographic history, inbreeding, and mutation load of two 'living fossil' tree species of Dipteronia.</title>
        <authorList>
            <person name="Feng Y."/>
            <person name="Comes H.P."/>
            <person name="Chen J."/>
            <person name="Zhu S."/>
            <person name="Lu R."/>
            <person name="Zhang X."/>
            <person name="Li P."/>
            <person name="Qiu J."/>
            <person name="Olsen K.M."/>
            <person name="Qiu Y."/>
        </authorList>
    </citation>
    <scope>NUCLEOTIDE SEQUENCE</scope>
    <source>
        <strain evidence="2">NBL</strain>
    </source>
</reference>
<organism evidence="2 3">
    <name type="scientific">Dipteronia sinensis</name>
    <dbReference type="NCBI Taxonomy" id="43782"/>
    <lineage>
        <taxon>Eukaryota</taxon>
        <taxon>Viridiplantae</taxon>
        <taxon>Streptophyta</taxon>
        <taxon>Embryophyta</taxon>
        <taxon>Tracheophyta</taxon>
        <taxon>Spermatophyta</taxon>
        <taxon>Magnoliopsida</taxon>
        <taxon>eudicotyledons</taxon>
        <taxon>Gunneridae</taxon>
        <taxon>Pentapetalae</taxon>
        <taxon>rosids</taxon>
        <taxon>malvids</taxon>
        <taxon>Sapindales</taxon>
        <taxon>Sapindaceae</taxon>
        <taxon>Hippocastanoideae</taxon>
        <taxon>Acereae</taxon>
        <taxon>Dipteronia</taxon>
    </lineage>
</organism>
<sequence length="171" mass="19345">MDADELERLCSALSIKELEGPIKTLDEGMKTSKERKLVLCLAGKVLTTALVNKDAFISVFNSIWKVSKGFEIEWVEGNIFTFQFFNMEDRNRIINGGPWNFDKAIVALEELPIDGDISNLGFNKVEFWIQVHKIPPLCMSEEIGLFLCTMIGEVREVDLAIANEDNKLSEN</sequence>
<dbReference type="Proteomes" id="UP001281410">
    <property type="component" value="Unassembled WGS sequence"/>
</dbReference>
<evidence type="ECO:0000313" key="2">
    <source>
        <dbReference type="EMBL" id="KAK3212425.1"/>
    </source>
</evidence>
<accession>A0AAE0AFV2</accession>
<comment type="caution">
    <text evidence="2">The sequence shown here is derived from an EMBL/GenBank/DDBJ whole genome shotgun (WGS) entry which is preliminary data.</text>
</comment>
<dbReference type="InterPro" id="IPR040256">
    <property type="entry name" value="At4g02000-like"/>
</dbReference>
<dbReference type="PANTHER" id="PTHR31286:SF167">
    <property type="entry name" value="OS09G0268800 PROTEIN"/>
    <property type="match status" value="1"/>
</dbReference>
<dbReference type="InterPro" id="IPR025558">
    <property type="entry name" value="DUF4283"/>
</dbReference>
<feature type="domain" description="DUF4283" evidence="1">
    <location>
        <begin position="36"/>
        <end position="110"/>
    </location>
</feature>
<evidence type="ECO:0000313" key="3">
    <source>
        <dbReference type="Proteomes" id="UP001281410"/>
    </source>
</evidence>
<keyword evidence="3" id="KW-1185">Reference proteome</keyword>
<dbReference type="PANTHER" id="PTHR31286">
    <property type="entry name" value="GLYCINE-RICH CELL WALL STRUCTURAL PROTEIN 1.8-LIKE"/>
    <property type="match status" value="1"/>
</dbReference>
<protein>
    <recommendedName>
        <fullName evidence="1">DUF4283 domain-containing protein</fullName>
    </recommendedName>
</protein>
<proteinExistence type="predicted"/>
<dbReference type="Pfam" id="PF14111">
    <property type="entry name" value="DUF4283"/>
    <property type="match status" value="1"/>
</dbReference>
<dbReference type="AlphaFoldDB" id="A0AAE0AFV2"/>
<gene>
    <name evidence="2" type="ORF">Dsin_017131</name>
</gene>
<evidence type="ECO:0000259" key="1">
    <source>
        <dbReference type="Pfam" id="PF14111"/>
    </source>
</evidence>
<name>A0AAE0AFV2_9ROSI</name>